<reference evidence="1" key="1">
    <citation type="submission" date="2017-07" db="EMBL/GenBank/DDBJ databases">
        <authorList>
            <person name="Mikheyev A."/>
            <person name="Grau M."/>
        </authorList>
    </citation>
    <scope>NUCLEOTIDE SEQUENCE</scope>
    <source>
        <tissue evidence="1">Venom_gland</tissue>
    </source>
</reference>
<dbReference type="EMBL" id="IACI01076145">
    <property type="protein sequence ID" value="LAA29035.1"/>
    <property type="molecule type" value="Transcribed_RNA"/>
</dbReference>
<evidence type="ECO:0000313" key="1">
    <source>
        <dbReference type="EMBL" id="LAA29036.1"/>
    </source>
</evidence>
<proteinExistence type="predicted"/>
<reference evidence="1" key="2">
    <citation type="submission" date="2017-12" db="EMBL/GenBank/DDBJ databases">
        <title>Coralsnake Venomics: Analyses of Venom Gland Transcriptomes and Proteomes of Six Brazilian Taxa.</title>
        <authorList>
            <person name="Aird S.D."/>
            <person name="Jorge da Silva N."/>
            <person name="Qiu L."/>
            <person name="Villar-Briones A."/>
            <person name="Aparecida-Saddi V."/>
            <person name="Campos-Telles M.P."/>
            <person name="Grau M."/>
            <person name="Mikheyev A.S."/>
        </authorList>
    </citation>
    <scope>NUCLEOTIDE SEQUENCE</scope>
    <source>
        <tissue evidence="1">Venom_gland</tissue>
    </source>
</reference>
<accession>A0A2H6NC54</accession>
<dbReference type="AlphaFoldDB" id="A0A2H6NC54"/>
<protein>
    <submittedName>
        <fullName evidence="1">Uncharacterized protein</fullName>
    </submittedName>
</protein>
<organism evidence="1">
    <name type="scientific">Micrurus carvalhoi</name>
    <dbReference type="NCBI Taxonomy" id="3147026"/>
    <lineage>
        <taxon>Eukaryota</taxon>
        <taxon>Metazoa</taxon>
        <taxon>Chordata</taxon>
        <taxon>Craniata</taxon>
        <taxon>Vertebrata</taxon>
        <taxon>Euteleostomi</taxon>
        <taxon>Lepidosauria</taxon>
        <taxon>Squamata</taxon>
        <taxon>Bifurcata</taxon>
        <taxon>Unidentata</taxon>
        <taxon>Episquamata</taxon>
        <taxon>Toxicofera</taxon>
        <taxon>Serpentes</taxon>
        <taxon>Colubroidea</taxon>
        <taxon>Elapidae</taxon>
        <taxon>Elapinae</taxon>
        <taxon>Micrurus</taxon>
    </lineage>
</organism>
<sequence>MEVWKCNKHTDILKNFQNENCIYLVIEHLRLSPPVCQYFKVLHTQFILFFINYSMYISAYNKIIQQFNHVFFPHILSVKSSSICVQGIFQFLFWEFFPFQEP</sequence>
<name>A0A2H6NC54_9SAUR</name>
<dbReference type="EMBL" id="IACI01076146">
    <property type="protein sequence ID" value="LAA29036.1"/>
    <property type="molecule type" value="Transcribed_RNA"/>
</dbReference>